<dbReference type="Proteomes" id="UP001183388">
    <property type="component" value="Unassembled WGS sequence"/>
</dbReference>
<organism evidence="3 4">
    <name type="scientific">Streptomyces boetiae</name>
    <dbReference type="NCBI Taxonomy" id="3075541"/>
    <lineage>
        <taxon>Bacteria</taxon>
        <taxon>Bacillati</taxon>
        <taxon>Actinomycetota</taxon>
        <taxon>Actinomycetes</taxon>
        <taxon>Kitasatosporales</taxon>
        <taxon>Streptomycetaceae</taxon>
        <taxon>Streptomyces</taxon>
    </lineage>
</organism>
<keyword evidence="2" id="KW-0472">Membrane</keyword>
<feature type="transmembrane region" description="Helical" evidence="2">
    <location>
        <begin position="12"/>
        <end position="30"/>
    </location>
</feature>
<sequence length="196" mass="19801">MARHSPAPRAGGFVAGITAAALAVVAFFAYQAASADDRLGADPPAAPGSATPEGTEPGGGEEGPLPLPAESGEGRRVVYALEQRRVWLVEPAEDGPGEVIAESYRVYPSAVSPPPGTYEVTSRTAQGTGSDGVPMEHAVVFHVSPEGVVFGFSAALDGSTPDPSAGGSTGGIRQSREDGDAMWLFATTGVAVVVVP</sequence>
<dbReference type="RefSeq" id="WP_311631492.1">
    <property type="nucleotide sequence ID" value="NZ_JAVREN010000023.1"/>
</dbReference>
<gene>
    <name evidence="3" type="ORF">RM780_16485</name>
</gene>
<evidence type="ECO:0000256" key="2">
    <source>
        <dbReference type="SAM" id="Phobius"/>
    </source>
</evidence>
<comment type="caution">
    <text evidence="3">The sequence shown here is derived from an EMBL/GenBank/DDBJ whole genome shotgun (WGS) entry which is preliminary data.</text>
</comment>
<keyword evidence="4" id="KW-1185">Reference proteome</keyword>
<protein>
    <recommendedName>
        <fullName evidence="5">L,D-transpeptidase</fullName>
    </recommendedName>
</protein>
<evidence type="ECO:0000313" key="3">
    <source>
        <dbReference type="EMBL" id="MDT0308543.1"/>
    </source>
</evidence>
<dbReference type="EMBL" id="JAVREN010000023">
    <property type="protein sequence ID" value="MDT0308543.1"/>
    <property type="molecule type" value="Genomic_DNA"/>
</dbReference>
<proteinExistence type="predicted"/>
<evidence type="ECO:0000313" key="4">
    <source>
        <dbReference type="Proteomes" id="UP001183388"/>
    </source>
</evidence>
<keyword evidence="2" id="KW-1133">Transmembrane helix</keyword>
<keyword evidence="2" id="KW-0812">Transmembrane</keyword>
<reference evidence="4" key="1">
    <citation type="submission" date="2023-07" db="EMBL/GenBank/DDBJ databases">
        <title>30 novel species of actinomycetes from the DSMZ collection.</title>
        <authorList>
            <person name="Nouioui I."/>
        </authorList>
    </citation>
    <scope>NUCLEOTIDE SEQUENCE [LARGE SCALE GENOMIC DNA]</scope>
    <source>
        <strain evidence="4">DSM 44917</strain>
    </source>
</reference>
<evidence type="ECO:0000256" key="1">
    <source>
        <dbReference type="SAM" id="MobiDB-lite"/>
    </source>
</evidence>
<name>A0ABU2LBH4_9ACTN</name>
<evidence type="ECO:0008006" key="5">
    <source>
        <dbReference type="Google" id="ProtNLM"/>
    </source>
</evidence>
<feature type="region of interest" description="Disordered" evidence="1">
    <location>
        <begin position="39"/>
        <end position="71"/>
    </location>
</feature>
<accession>A0ABU2LBH4</accession>